<evidence type="ECO:0000313" key="1">
    <source>
        <dbReference type="EMBL" id="MFC4632976.1"/>
    </source>
</evidence>
<evidence type="ECO:0000313" key="2">
    <source>
        <dbReference type="Proteomes" id="UP001596043"/>
    </source>
</evidence>
<protein>
    <recommendedName>
        <fullName evidence="3">General stress protein CsbD</fullName>
    </recommendedName>
</protein>
<comment type="caution">
    <text evidence="1">The sequence shown here is derived from an EMBL/GenBank/DDBJ whole genome shotgun (WGS) entry which is preliminary data.</text>
</comment>
<dbReference type="RefSeq" id="WP_379977135.1">
    <property type="nucleotide sequence ID" value="NZ_JBHSFV010000001.1"/>
</dbReference>
<keyword evidence="2" id="KW-1185">Reference proteome</keyword>
<proteinExistence type="predicted"/>
<dbReference type="Proteomes" id="UP001596043">
    <property type="component" value="Unassembled WGS sequence"/>
</dbReference>
<dbReference type="EMBL" id="JBHSFV010000001">
    <property type="protein sequence ID" value="MFC4632976.1"/>
    <property type="molecule type" value="Genomic_DNA"/>
</dbReference>
<accession>A0ABV9HTN7</accession>
<organism evidence="1 2">
    <name type="scientific">Dokdonia ponticola</name>
    <dbReference type="NCBI Taxonomy" id="2041041"/>
    <lineage>
        <taxon>Bacteria</taxon>
        <taxon>Pseudomonadati</taxon>
        <taxon>Bacteroidota</taxon>
        <taxon>Flavobacteriia</taxon>
        <taxon>Flavobacteriales</taxon>
        <taxon>Flavobacteriaceae</taxon>
        <taxon>Dokdonia</taxon>
    </lineage>
</organism>
<sequence>MKKWWLKLKLKRLKRKGILSEKAYQINKSDIDELEALEDQTKKDKIIVSKLEKTIGITNIIKSLKSDL</sequence>
<name>A0ABV9HTN7_9FLAO</name>
<gene>
    <name evidence="1" type="ORF">ACFO3O_03610</name>
</gene>
<reference evidence="2" key="1">
    <citation type="journal article" date="2019" name="Int. J. Syst. Evol. Microbiol.">
        <title>The Global Catalogue of Microorganisms (GCM) 10K type strain sequencing project: providing services to taxonomists for standard genome sequencing and annotation.</title>
        <authorList>
            <consortium name="The Broad Institute Genomics Platform"/>
            <consortium name="The Broad Institute Genome Sequencing Center for Infectious Disease"/>
            <person name="Wu L."/>
            <person name="Ma J."/>
        </authorList>
    </citation>
    <scope>NUCLEOTIDE SEQUENCE [LARGE SCALE GENOMIC DNA]</scope>
    <source>
        <strain evidence="2">YJ-61-S</strain>
    </source>
</reference>
<evidence type="ECO:0008006" key="3">
    <source>
        <dbReference type="Google" id="ProtNLM"/>
    </source>
</evidence>